<accession>A0A1H3RBT3</accession>
<keyword evidence="2" id="KW-0472">Membrane</keyword>
<dbReference type="OrthoDB" id="9806054at2"/>
<evidence type="ECO:0000256" key="1">
    <source>
        <dbReference type="SAM" id="MobiDB-lite"/>
    </source>
</evidence>
<dbReference type="AlphaFoldDB" id="A0A1H3RBT3"/>
<protein>
    <recommendedName>
        <fullName evidence="3">TPM domain-containing protein</fullName>
    </recommendedName>
</protein>
<keyword evidence="5" id="KW-1185">Reference proteome</keyword>
<dbReference type="PANTHER" id="PTHR30373:SF2">
    <property type="entry name" value="UPF0603 PROTEIN YGCG"/>
    <property type="match status" value="1"/>
</dbReference>
<evidence type="ECO:0000313" key="4">
    <source>
        <dbReference type="EMBL" id="SDZ23106.1"/>
    </source>
</evidence>
<proteinExistence type="predicted"/>
<keyword evidence="2" id="KW-1133">Transmembrane helix</keyword>
<organism evidence="4 5">
    <name type="scientific">Proteiniborus ethanoligenes</name>
    <dbReference type="NCBI Taxonomy" id="415015"/>
    <lineage>
        <taxon>Bacteria</taxon>
        <taxon>Bacillati</taxon>
        <taxon>Bacillota</taxon>
        <taxon>Clostridia</taxon>
        <taxon>Eubacteriales</taxon>
        <taxon>Proteiniborus</taxon>
    </lineage>
</organism>
<gene>
    <name evidence="4" type="ORF">SAMN05660462_02314</name>
</gene>
<dbReference type="Pfam" id="PF04536">
    <property type="entry name" value="TPM_phosphatase"/>
    <property type="match status" value="1"/>
</dbReference>
<name>A0A1H3RBT3_9FIRM</name>
<dbReference type="PANTHER" id="PTHR30373">
    <property type="entry name" value="UPF0603 PROTEIN YGCG"/>
    <property type="match status" value="1"/>
</dbReference>
<evidence type="ECO:0000259" key="3">
    <source>
        <dbReference type="Pfam" id="PF04536"/>
    </source>
</evidence>
<evidence type="ECO:0000313" key="5">
    <source>
        <dbReference type="Proteomes" id="UP000198625"/>
    </source>
</evidence>
<dbReference type="STRING" id="415015.SAMN05660462_02314"/>
<evidence type="ECO:0000256" key="2">
    <source>
        <dbReference type="SAM" id="Phobius"/>
    </source>
</evidence>
<dbReference type="InterPro" id="IPR007621">
    <property type="entry name" value="TPM_dom"/>
</dbReference>
<reference evidence="4 5" key="1">
    <citation type="submission" date="2016-10" db="EMBL/GenBank/DDBJ databases">
        <authorList>
            <person name="de Groot N.N."/>
        </authorList>
    </citation>
    <scope>NUCLEOTIDE SEQUENCE [LARGE SCALE GENOMIC DNA]</scope>
    <source>
        <strain evidence="4 5">DSM 21650</strain>
    </source>
</reference>
<dbReference type="Proteomes" id="UP000198625">
    <property type="component" value="Unassembled WGS sequence"/>
</dbReference>
<keyword evidence="2" id="KW-0812">Transmembrane</keyword>
<sequence length="276" mass="30465">MVGTAKRTLISLLCIVLFVTALNPIIALGLKPSVYDEGMLFTEEEIKDLEDKANSLSNKYNMDIVILTTNDAKGKSSREYADDFFDYGGFGVGENYDGILFLIDMDNREVYISTSGTGISYLTDERRERVLDKVFNSGLGDGNYYGATIGFLEETQSFLENGIPSGQYNYPEPAPRPKNRLTSTDVILSLLGGLVFSSIFYFITSSRYKTPKSGNSFRFRNNSIVNLAQKEDKLVDTFVTFRTIPKPTNTSGSSGGRSTTHRSSSGRTHGGGGRKF</sequence>
<feature type="region of interest" description="Disordered" evidence="1">
    <location>
        <begin position="245"/>
        <end position="276"/>
    </location>
</feature>
<dbReference type="RefSeq" id="WP_091731407.1">
    <property type="nucleotide sequence ID" value="NZ_FNQE01000026.1"/>
</dbReference>
<feature type="transmembrane region" description="Helical" evidence="2">
    <location>
        <begin position="186"/>
        <end position="203"/>
    </location>
</feature>
<dbReference type="EMBL" id="FNQE01000026">
    <property type="protein sequence ID" value="SDZ23106.1"/>
    <property type="molecule type" value="Genomic_DNA"/>
</dbReference>
<feature type="compositionally biased region" description="Low complexity" evidence="1">
    <location>
        <begin position="250"/>
        <end position="267"/>
    </location>
</feature>
<feature type="domain" description="TPM" evidence="3">
    <location>
        <begin position="34"/>
        <end position="154"/>
    </location>
</feature>
<dbReference type="Gene3D" id="3.10.310.50">
    <property type="match status" value="1"/>
</dbReference>